<accession>A0A2A6CKK2</accession>
<evidence type="ECO:0000313" key="1">
    <source>
        <dbReference type="EnsemblMetazoa" id="PPA41427.1"/>
    </source>
</evidence>
<organism evidence="1 2">
    <name type="scientific">Pristionchus pacificus</name>
    <name type="common">Parasitic nematode worm</name>
    <dbReference type="NCBI Taxonomy" id="54126"/>
    <lineage>
        <taxon>Eukaryota</taxon>
        <taxon>Metazoa</taxon>
        <taxon>Ecdysozoa</taxon>
        <taxon>Nematoda</taxon>
        <taxon>Chromadorea</taxon>
        <taxon>Rhabditida</taxon>
        <taxon>Rhabditina</taxon>
        <taxon>Diplogasteromorpha</taxon>
        <taxon>Diplogasteroidea</taxon>
        <taxon>Neodiplogasteridae</taxon>
        <taxon>Pristionchus</taxon>
    </lineage>
</organism>
<gene>
    <name evidence="1" type="primary">WBGene00279796</name>
</gene>
<dbReference type="Proteomes" id="UP000005239">
    <property type="component" value="Unassembled WGS sequence"/>
</dbReference>
<sequence>MQIGAVCFIPQEETIPRDGVKVLHSPSLAACKLECIRNTEARTFSTILSRTAGFQCQSIAYNSTLRLCVFHGNQVGKCRRNVPGYTRLNVFALWLQYDSEPTPDSIVTNYVTDPCVQSSVLSPEYTFTEQNGICPITPIAGESMARSYFVSVIRHDGSYAAFDNNVINRLKWNASINSYVIYLYYGRLLLNDPVYAATLGTITPSTAPSPMCSGNM</sequence>
<keyword evidence="2" id="KW-1185">Reference proteome</keyword>
<reference evidence="2" key="1">
    <citation type="journal article" date="2008" name="Nat. Genet.">
        <title>The Pristionchus pacificus genome provides a unique perspective on nematode lifestyle and parasitism.</title>
        <authorList>
            <person name="Dieterich C."/>
            <person name="Clifton S.W."/>
            <person name="Schuster L.N."/>
            <person name="Chinwalla A."/>
            <person name="Delehaunty K."/>
            <person name="Dinkelacker I."/>
            <person name="Fulton L."/>
            <person name="Fulton R."/>
            <person name="Godfrey J."/>
            <person name="Minx P."/>
            <person name="Mitreva M."/>
            <person name="Roeseler W."/>
            <person name="Tian H."/>
            <person name="Witte H."/>
            <person name="Yang S.P."/>
            <person name="Wilson R.K."/>
            <person name="Sommer R.J."/>
        </authorList>
    </citation>
    <scope>NUCLEOTIDE SEQUENCE [LARGE SCALE GENOMIC DNA]</scope>
    <source>
        <strain evidence="2">PS312</strain>
    </source>
</reference>
<evidence type="ECO:0000313" key="2">
    <source>
        <dbReference type="Proteomes" id="UP000005239"/>
    </source>
</evidence>
<dbReference type="AlphaFoldDB" id="A0A2A6CKK2"/>
<proteinExistence type="predicted"/>
<protein>
    <submittedName>
        <fullName evidence="1">Uncharacterized protein</fullName>
    </submittedName>
</protein>
<accession>A0A8R1UXR2</accession>
<dbReference type="EnsemblMetazoa" id="PPA41427.1">
    <property type="protein sequence ID" value="PPA41427.1"/>
    <property type="gene ID" value="WBGene00279796"/>
</dbReference>
<name>A0A2A6CKK2_PRIPA</name>
<reference evidence="1" key="2">
    <citation type="submission" date="2022-06" db="UniProtKB">
        <authorList>
            <consortium name="EnsemblMetazoa"/>
        </authorList>
    </citation>
    <scope>IDENTIFICATION</scope>
    <source>
        <strain evidence="1">PS312</strain>
    </source>
</reference>